<dbReference type="RefSeq" id="WP_202957913.1">
    <property type="nucleotide sequence ID" value="NZ_JAPCID010000015.1"/>
</dbReference>
<evidence type="ECO:0000313" key="1">
    <source>
        <dbReference type="EMBL" id="MDA0138333.1"/>
    </source>
</evidence>
<reference evidence="1" key="1">
    <citation type="submission" date="2022-10" db="EMBL/GenBank/DDBJ databases">
        <title>The WGS of Solirubrobacter sp. CPCC 204708.</title>
        <authorList>
            <person name="Jiang Z."/>
        </authorList>
    </citation>
    <scope>NUCLEOTIDE SEQUENCE</scope>
    <source>
        <strain evidence="1">CPCC 204708</strain>
    </source>
</reference>
<name>A0ABT4RII7_9ACTN</name>
<dbReference type="Proteomes" id="UP001147700">
    <property type="component" value="Unassembled WGS sequence"/>
</dbReference>
<comment type="caution">
    <text evidence="1">The sequence shown here is derived from an EMBL/GenBank/DDBJ whole genome shotgun (WGS) entry which is preliminary data.</text>
</comment>
<sequence>MTTRRKWDPETIHATLEPIVAELGRFPKREELSERGLGGLSTAMGKHGGVAEWRARFADAAPAAAPAAPTAVEVEVVETHVTEDGITATIKVTHEDIATRAYFLALEQGGDPVHHWLTAERELTTA</sequence>
<gene>
    <name evidence="1" type="ORF">OJ962_12585</name>
</gene>
<protein>
    <submittedName>
        <fullName evidence="1">DUF2934 domain-containing protein</fullName>
    </submittedName>
</protein>
<dbReference type="InterPro" id="IPR021327">
    <property type="entry name" value="DUF2934"/>
</dbReference>
<dbReference type="EMBL" id="JAPCID010000015">
    <property type="protein sequence ID" value="MDA0138333.1"/>
    <property type="molecule type" value="Genomic_DNA"/>
</dbReference>
<evidence type="ECO:0000313" key="2">
    <source>
        <dbReference type="Proteomes" id="UP001147700"/>
    </source>
</evidence>
<dbReference type="Pfam" id="PF11154">
    <property type="entry name" value="DUF2934"/>
    <property type="match status" value="1"/>
</dbReference>
<proteinExistence type="predicted"/>
<keyword evidence="2" id="KW-1185">Reference proteome</keyword>
<accession>A0ABT4RII7</accession>
<organism evidence="1 2">
    <name type="scientific">Solirubrobacter deserti</name>
    <dbReference type="NCBI Taxonomy" id="2282478"/>
    <lineage>
        <taxon>Bacteria</taxon>
        <taxon>Bacillati</taxon>
        <taxon>Actinomycetota</taxon>
        <taxon>Thermoleophilia</taxon>
        <taxon>Solirubrobacterales</taxon>
        <taxon>Solirubrobacteraceae</taxon>
        <taxon>Solirubrobacter</taxon>
    </lineage>
</organism>